<keyword evidence="1" id="KW-0732">Signal</keyword>
<accession>A0A844ZJC3</accession>
<dbReference type="RefSeq" id="WP_160589830.1">
    <property type="nucleotide sequence ID" value="NZ_BAAAFP010000002.1"/>
</dbReference>
<proteinExistence type="predicted"/>
<evidence type="ECO:0000313" key="2">
    <source>
        <dbReference type="EMBL" id="MXO87885.1"/>
    </source>
</evidence>
<feature type="signal peptide" evidence="1">
    <location>
        <begin position="1"/>
        <end position="17"/>
    </location>
</feature>
<dbReference type="AlphaFoldDB" id="A0A844ZJC3"/>
<dbReference type="Proteomes" id="UP000435243">
    <property type="component" value="Unassembled WGS sequence"/>
</dbReference>
<feature type="chain" id="PRO_5033023647" evidence="1">
    <location>
        <begin position="18"/>
        <end position="103"/>
    </location>
</feature>
<evidence type="ECO:0000256" key="1">
    <source>
        <dbReference type="SAM" id="SignalP"/>
    </source>
</evidence>
<dbReference type="PROSITE" id="PS51257">
    <property type="entry name" value="PROKAR_LIPOPROTEIN"/>
    <property type="match status" value="1"/>
</dbReference>
<evidence type="ECO:0000313" key="3">
    <source>
        <dbReference type="Proteomes" id="UP000435243"/>
    </source>
</evidence>
<gene>
    <name evidence="2" type="ORF">GRI32_03935</name>
</gene>
<protein>
    <submittedName>
        <fullName evidence="2">Uncharacterized protein</fullName>
    </submittedName>
</protein>
<reference evidence="2 3" key="1">
    <citation type="submission" date="2019-12" db="EMBL/GenBank/DDBJ databases">
        <title>Genomic-based taxomic classification of the family Erythrobacteraceae.</title>
        <authorList>
            <person name="Xu L."/>
        </authorList>
    </citation>
    <scope>NUCLEOTIDE SEQUENCE [LARGE SCALE GENOMIC DNA]</scope>
    <source>
        <strain evidence="2 3">JCM 16339</strain>
    </source>
</reference>
<sequence length="103" mass="11044">MIARRLAAALLAGTLSAGLSGCLLPPDAPTVLASAGGTGPDDAYVVSSVAQEYEILRLLGLQSQSQEVHRIDGRTFDVLRVIDPQTQEARDVWFDISRFFGRG</sequence>
<dbReference type="OrthoDB" id="7428875at2"/>
<comment type="caution">
    <text evidence="2">The sequence shown here is derived from an EMBL/GenBank/DDBJ whole genome shotgun (WGS) entry which is preliminary data.</text>
</comment>
<keyword evidence="3" id="KW-1185">Reference proteome</keyword>
<dbReference type="EMBL" id="WTYY01000002">
    <property type="protein sequence ID" value="MXO87885.1"/>
    <property type="molecule type" value="Genomic_DNA"/>
</dbReference>
<name>A0A844ZJC3_9SPHN</name>
<organism evidence="2 3">
    <name type="scientific">Alteraurantiacibacter aestuarii</name>
    <dbReference type="NCBI Taxonomy" id="650004"/>
    <lineage>
        <taxon>Bacteria</taxon>
        <taxon>Pseudomonadati</taxon>
        <taxon>Pseudomonadota</taxon>
        <taxon>Alphaproteobacteria</taxon>
        <taxon>Sphingomonadales</taxon>
        <taxon>Erythrobacteraceae</taxon>
        <taxon>Alteraurantiacibacter</taxon>
    </lineage>
</organism>